<protein>
    <recommendedName>
        <fullName evidence="3">SD-repeat containing protein B domain-containing protein</fullName>
    </recommendedName>
</protein>
<proteinExistence type="predicted"/>
<dbReference type="Gene3D" id="2.60.40.10">
    <property type="entry name" value="Immunoglobulins"/>
    <property type="match status" value="1"/>
</dbReference>
<organism evidence="1 2">
    <name type="scientific">Nitratireductor aquimarinus</name>
    <dbReference type="NCBI Taxonomy" id="889300"/>
    <lineage>
        <taxon>Bacteria</taxon>
        <taxon>Pseudomonadati</taxon>
        <taxon>Pseudomonadota</taxon>
        <taxon>Alphaproteobacteria</taxon>
        <taxon>Hyphomicrobiales</taxon>
        <taxon>Phyllobacteriaceae</taxon>
        <taxon>Nitratireductor</taxon>
    </lineage>
</organism>
<dbReference type="Proteomes" id="UP001185659">
    <property type="component" value="Unassembled WGS sequence"/>
</dbReference>
<dbReference type="EMBL" id="JAWLIP010000001">
    <property type="protein sequence ID" value="MDV6224712.1"/>
    <property type="molecule type" value="Genomic_DNA"/>
</dbReference>
<dbReference type="SUPFAM" id="SSF117074">
    <property type="entry name" value="Hypothetical protein PA1324"/>
    <property type="match status" value="1"/>
</dbReference>
<reference evidence="1 2" key="1">
    <citation type="submission" date="2023-10" db="EMBL/GenBank/DDBJ databases">
        <authorList>
            <person name="Venkata Ramana C."/>
            <person name="Sasikala C."/>
            <person name="Dhurka M."/>
        </authorList>
    </citation>
    <scope>NUCLEOTIDE SEQUENCE [LARGE SCALE GENOMIC DNA]</scope>
    <source>
        <strain evidence="1 2">KCTC 32151</strain>
    </source>
</reference>
<evidence type="ECO:0000313" key="2">
    <source>
        <dbReference type="Proteomes" id="UP001185659"/>
    </source>
</evidence>
<comment type="caution">
    <text evidence="1">The sequence shown here is derived from an EMBL/GenBank/DDBJ whole genome shotgun (WGS) entry which is preliminary data.</text>
</comment>
<dbReference type="RefSeq" id="WP_317560093.1">
    <property type="nucleotide sequence ID" value="NZ_JAWLIP010000001.1"/>
</dbReference>
<gene>
    <name evidence="1" type="ORF">R2G56_00275</name>
</gene>
<accession>A0ABU4AEP1</accession>
<evidence type="ECO:0000313" key="1">
    <source>
        <dbReference type="EMBL" id="MDV6224712.1"/>
    </source>
</evidence>
<evidence type="ECO:0008006" key="3">
    <source>
        <dbReference type="Google" id="ProtNLM"/>
    </source>
</evidence>
<name>A0ABU4AEP1_9HYPH</name>
<dbReference type="InterPro" id="IPR013783">
    <property type="entry name" value="Ig-like_fold"/>
</dbReference>
<sequence length="210" mass="23388">MSRVASAVVEMVVEEVFHCGDIIGKVFDDQNRNGYQDDGERGLAGVRVATVKGLLVTADAEGRFHIACADLPDQRIGTNYILKLDTRSLPSGYRLTTENPRVVRLTAGKASKFLFGASVGRVVRLDLSDAAFDEGVVALRPEWRASLAQMVELLDKEPSVLRLVYTENGEGRRLAEKRLKVMRKDIARKWRRVGARYRLEVEAKVLSGSR</sequence>
<keyword evidence="2" id="KW-1185">Reference proteome</keyword>